<dbReference type="GO" id="GO:0004089">
    <property type="term" value="F:carbonate dehydratase activity"/>
    <property type="evidence" value="ECO:0007669"/>
    <property type="project" value="InterPro"/>
</dbReference>
<dbReference type="PANTHER" id="PTHR11002">
    <property type="entry name" value="CARBONIC ANHYDRASE"/>
    <property type="match status" value="1"/>
</dbReference>
<dbReference type="Gene3D" id="3.40.1050.10">
    <property type="entry name" value="Carbonic anhydrase"/>
    <property type="match status" value="1"/>
</dbReference>
<keyword evidence="6" id="KW-1185">Reference proteome</keyword>
<dbReference type="PANTHER" id="PTHR11002:SF79">
    <property type="entry name" value="CARBONIC ANHYDRASE 2"/>
    <property type="match status" value="1"/>
</dbReference>
<sequence length="207" mass="21098">MANDDRPTAAQAWSAMLEGNGRWRRDERRDPRRSAEERAAAVAGQTPDAMILSCSDSRVPSELVFDLGLGDLFVVRTAGQVVDDAVRGTLAFGAGALGIPLLVVLGHSQCGAVKAAVSVAGGAPAPQPRTLGELVDDIVPVCLGADDGGAGGVADDTAAVAAAVDANVRRVVAQLTADPSLSGAVCNNRLTIIGARYELETGAVVEV</sequence>
<protein>
    <submittedName>
        <fullName evidence="5">Carbonic anhydrase</fullName>
    </submittedName>
</protein>
<evidence type="ECO:0000256" key="1">
    <source>
        <dbReference type="ARBA" id="ARBA00006217"/>
    </source>
</evidence>
<dbReference type="SMART" id="SM00947">
    <property type="entry name" value="Pro_CA"/>
    <property type="match status" value="1"/>
</dbReference>
<dbReference type="InterPro" id="IPR001765">
    <property type="entry name" value="Carbonic_anhydrase"/>
</dbReference>
<evidence type="ECO:0000313" key="6">
    <source>
        <dbReference type="Proteomes" id="UP000199614"/>
    </source>
</evidence>
<gene>
    <name evidence="5" type="ORF">SAMN05216207_100655</name>
</gene>
<accession>A0A1I4VGW0</accession>
<comment type="cofactor">
    <cofactor evidence="3">
        <name>Zn(2+)</name>
        <dbReference type="ChEBI" id="CHEBI:29105"/>
    </cofactor>
    <text evidence="3">Binds 1 zinc ion per subunit.</text>
</comment>
<evidence type="ECO:0000313" key="5">
    <source>
        <dbReference type="EMBL" id="SFN00376.1"/>
    </source>
</evidence>
<dbReference type="SUPFAM" id="SSF53056">
    <property type="entry name" value="beta-carbonic anhydrase, cab"/>
    <property type="match status" value="1"/>
</dbReference>
<comment type="function">
    <text evidence="2">Catalyzes the reversible hydration of carbon dioxide to form bicarbonate.</text>
</comment>
<evidence type="ECO:0000256" key="4">
    <source>
        <dbReference type="SAM" id="MobiDB-lite"/>
    </source>
</evidence>
<dbReference type="GO" id="GO:0008270">
    <property type="term" value="F:zinc ion binding"/>
    <property type="evidence" value="ECO:0007669"/>
    <property type="project" value="InterPro"/>
</dbReference>
<name>A0A1I4VGW0_PSUAM</name>
<feature type="compositionally biased region" description="Basic and acidic residues" evidence="4">
    <location>
        <begin position="21"/>
        <end position="33"/>
    </location>
</feature>
<dbReference type="Pfam" id="PF00484">
    <property type="entry name" value="Pro_CA"/>
    <property type="match status" value="1"/>
</dbReference>
<dbReference type="Proteomes" id="UP000199614">
    <property type="component" value="Unassembled WGS sequence"/>
</dbReference>
<evidence type="ECO:0000256" key="2">
    <source>
        <dbReference type="ARBA" id="ARBA00024993"/>
    </source>
</evidence>
<proteinExistence type="inferred from homology"/>
<feature type="binding site" evidence="3">
    <location>
        <position position="56"/>
    </location>
    <ligand>
        <name>Zn(2+)</name>
        <dbReference type="ChEBI" id="CHEBI:29105"/>
    </ligand>
</feature>
<dbReference type="InterPro" id="IPR036874">
    <property type="entry name" value="Carbonic_anhydrase_sf"/>
</dbReference>
<feature type="binding site" evidence="3">
    <location>
        <position position="54"/>
    </location>
    <ligand>
        <name>Zn(2+)</name>
        <dbReference type="ChEBI" id="CHEBI:29105"/>
    </ligand>
</feature>
<feature type="binding site" evidence="3">
    <location>
        <position position="110"/>
    </location>
    <ligand>
        <name>Zn(2+)</name>
        <dbReference type="ChEBI" id="CHEBI:29105"/>
    </ligand>
</feature>
<evidence type="ECO:0000256" key="3">
    <source>
        <dbReference type="PIRSR" id="PIRSR601765-1"/>
    </source>
</evidence>
<keyword evidence="3" id="KW-0862">Zinc</keyword>
<reference evidence="5 6" key="1">
    <citation type="submission" date="2016-10" db="EMBL/GenBank/DDBJ databases">
        <authorList>
            <person name="de Groot N.N."/>
        </authorList>
    </citation>
    <scope>NUCLEOTIDE SEQUENCE [LARGE SCALE GENOMIC DNA]</scope>
    <source>
        <strain evidence="5 6">CGMCC 4.1877</strain>
    </source>
</reference>
<dbReference type="RefSeq" id="WP_218162702.1">
    <property type="nucleotide sequence ID" value="NZ_FOUY01000006.1"/>
</dbReference>
<organism evidence="5 6">
    <name type="scientific">Pseudonocardia ammonioxydans</name>
    <dbReference type="NCBI Taxonomy" id="260086"/>
    <lineage>
        <taxon>Bacteria</taxon>
        <taxon>Bacillati</taxon>
        <taxon>Actinomycetota</taxon>
        <taxon>Actinomycetes</taxon>
        <taxon>Pseudonocardiales</taxon>
        <taxon>Pseudonocardiaceae</taxon>
        <taxon>Pseudonocardia</taxon>
    </lineage>
</organism>
<dbReference type="AlphaFoldDB" id="A0A1I4VGW0"/>
<comment type="similarity">
    <text evidence="1">Belongs to the beta-class carbonic anhydrase family.</text>
</comment>
<keyword evidence="3" id="KW-0479">Metal-binding</keyword>
<dbReference type="EMBL" id="FOUY01000006">
    <property type="protein sequence ID" value="SFN00376.1"/>
    <property type="molecule type" value="Genomic_DNA"/>
</dbReference>
<dbReference type="STRING" id="260086.SAMN05216207_100655"/>
<feature type="binding site" evidence="3">
    <location>
        <position position="107"/>
    </location>
    <ligand>
        <name>Zn(2+)</name>
        <dbReference type="ChEBI" id="CHEBI:29105"/>
    </ligand>
</feature>
<feature type="region of interest" description="Disordered" evidence="4">
    <location>
        <begin position="1"/>
        <end position="33"/>
    </location>
</feature>